<sequence>MAVVLPTPDVPPAGGTRFDQHLLLDDRLDLLVRGGHPLARRDRVEFADAAGESWVVKTRDNDTYQLLLAACAAAGFTPRVGHHVKEWYAASAVVAEGLGVCLLPIPSAHAVRRLPLTGSPRPSRRISAYVRRGSAAHPVVARGLAALRTAAQA</sequence>
<evidence type="ECO:0000256" key="1">
    <source>
        <dbReference type="ARBA" id="ARBA00009437"/>
    </source>
</evidence>
<evidence type="ECO:0000256" key="2">
    <source>
        <dbReference type="ARBA" id="ARBA00023015"/>
    </source>
</evidence>
<name>A0A9X2NI27_9PSEU</name>
<dbReference type="GO" id="GO:0003677">
    <property type="term" value="F:DNA binding"/>
    <property type="evidence" value="ECO:0007669"/>
    <property type="project" value="UniProtKB-KW"/>
</dbReference>
<evidence type="ECO:0000259" key="5">
    <source>
        <dbReference type="Pfam" id="PF03466"/>
    </source>
</evidence>
<keyword evidence="2" id="KW-0805">Transcription regulation</keyword>
<keyword evidence="4" id="KW-0804">Transcription</keyword>
<dbReference type="Proteomes" id="UP001144096">
    <property type="component" value="Unassembled WGS sequence"/>
</dbReference>
<dbReference type="AlphaFoldDB" id="A0A9X2NI27"/>
<comment type="similarity">
    <text evidence="1">Belongs to the LysR transcriptional regulatory family.</text>
</comment>
<dbReference type="InterPro" id="IPR005119">
    <property type="entry name" value="LysR_subst-bd"/>
</dbReference>
<protein>
    <submittedName>
        <fullName evidence="6">LysR substrate-binding domain-containing protein</fullName>
    </submittedName>
</protein>
<dbReference type="EMBL" id="JAMXQV010000009">
    <property type="protein sequence ID" value="MCR6485175.1"/>
    <property type="molecule type" value="Genomic_DNA"/>
</dbReference>
<organism evidence="6 7">
    <name type="scientific">Amycolatopsis iheyensis</name>
    <dbReference type="NCBI Taxonomy" id="2945988"/>
    <lineage>
        <taxon>Bacteria</taxon>
        <taxon>Bacillati</taxon>
        <taxon>Actinomycetota</taxon>
        <taxon>Actinomycetes</taxon>
        <taxon>Pseudonocardiales</taxon>
        <taxon>Pseudonocardiaceae</taxon>
        <taxon>Amycolatopsis</taxon>
    </lineage>
</organism>
<dbReference type="GO" id="GO:0003700">
    <property type="term" value="F:DNA-binding transcription factor activity"/>
    <property type="evidence" value="ECO:0007669"/>
    <property type="project" value="TreeGrafter"/>
</dbReference>
<gene>
    <name evidence="6" type="ORF">M8542_20305</name>
</gene>
<dbReference type="RefSeq" id="WP_257921828.1">
    <property type="nucleotide sequence ID" value="NZ_JAMXQV010000009.1"/>
</dbReference>
<accession>A0A9X2NI27</accession>
<dbReference type="GO" id="GO:0032993">
    <property type="term" value="C:protein-DNA complex"/>
    <property type="evidence" value="ECO:0007669"/>
    <property type="project" value="TreeGrafter"/>
</dbReference>
<comment type="caution">
    <text evidence="6">The sequence shown here is derived from an EMBL/GenBank/DDBJ whole genome shotgun (WGS) entry which is preliminary data.</text>
</comment>
<keyword evidence="7" id="KW-1185">Reference proteome</keyword>
<keyword evidence="3" id="KW-0238">DNA-binding</keyword>
<dbReference type="SUPFAM" id="SSF53850">
    <property type="entry name" value="Periplasmic binding protein-like II"/>
    <property type="match status" value="1"/>
</dbReference>
<evidence type="ECO:0000256" key="3">
    <source>
        <dbReference type="ARBA" id="ARBA00023125"/>
    </source>
</evidence>
<dbReference type="Gene3D" id="3.40.190.290">
    <property type="match status" value="1"/>
</dbReference>
<feature type="domain" description="LysR substrate-binding" evidence="5">
    <location>
        <begin position="15"/>
        <end position="151"/>
    </location>
</feature>
<evidence type="ECO:0000256" key="4">
    <source>
        <dbReference type="ARBA" id="ARBA00023163"/>
    </source>
</evidence>
<evidence type="ECO:0000313" key="7">
    <source>
        <dbReference type="Proteomes" id="UP001144096"/>
    </source>
</evidence>
<dbReference type="PANTHER" id="PTHR30346:SF29">
    <property type="entry name" value="LYSR SUBSTRATE-BINDING"/>
    <property type="match status" value="1"/>
</dbReference>
<evidence type="ECO:0000313" key="6">
    <source>
        <dbReference type="EMBL" id="MCR6485175.1"/>
    </source>
</evidence>
<proteinExistence type="inferred from homology"/>
<dbReference type="PANTHER" id="PTHR30346">
    <property type="entry name" value="TRANSCRIPTIONAL DUAL REGULATOR HCAR-RELATED"/>
    <property type="match status" value="1"/>
</dbReference>
<dbReference type="Pfam" id="PF03466">
    <property type="entry name" value="LysR_substrate"/>
    <property type="match status" value="1"/>
</dbReference>
<reference evidence="6" key="1">
    <citation type="submission" date="2022-06" db="EMBL/GenBank/DDBJ databases">
        <title>Amycolatopsis iheyaensis sp. nov., a new species of the genus Amycolatopsis isolated from soil in Iheya island, Japan.</title>
        <authorList>
            <person name="Ngamcharungchit C."/>
            <person name="Kanto H."/>
            <person name="Take A."/>
            <person name="Intra B."/>
            <person name="Matsumoto A."/>
            <person name="Panbangred W."/>
            <person name="Inahashi Y."/>
        </authorList>
    </citation>
    <scope>NUCLEOTIDE SEQUENCE</scope>
    <source>
        <strain evidence="6">OK19-0408</strain>
    </source>
</reference>